<evidence type="ECO:0000313" key="2">
    <source>
        <dbReference type="EMBL" id="PUZ65286.1"/>
    </source>
</evidence>
<gene>
    <name evidence="2" type="ORF">GQ55_3G211500</name>
</gene>
<dbReference type="AlphaFoldDB" id="A0A2T7EBS7"/>
<proteinExistence type="predicted"/>
<feature type="compositionally biased region" description="Low complexity" evidence="1">
    <location>
        <begin position="51"/>
        <end position="64"/>
    </location>
</feature>
<evidence type="ECO:0000313" key="3">
    <source>
        <dbReference type="Proteomes" id="UP000244336"/>
    </source>
</evidence>
<dbReference type="STRING" id="1504633.A0A2T7EBS7"/>
<dbReference type="PANTHER" id="PTHR33085">
    <property type="entry name" value="OS12G0113100 PROTEIN-RELATED"/>
    <property type="match status" value="1"/>
</dbReference>
<dbReference type="Proteomes" id="UP000244336">
    <property type="component" value="Chromosome 3"/>
</dbReference>
<dbReference type="Gramene" id="PUZ65286">
    <property type="protein sequence ID" value="PUZ65286"/>
    <property type="gene ID" value="GQ55_3G211500"/>
</dbReference>
<organism evidence="2 3">
    <name type="scientific">Panicum hallii var. hallii</name>
    <dbReference type="NCBI Taxonomy" id="1504633"/>
    <lineage>
        <taxon>Eukaryota</taxon>
        <taxon>Viridiplantae</taxon>
        <taxon>Streptophyta</taxon>
        <taxon>Embryophyta</taxon>
        <taxon>Tracheophyta</taxon>
        <taxon>Spermatophyta</taxon>
        <taxon>Magnoliopsida</taxon>
        <taxon>Liliopsida</taxon>
        <taxon>Poales</taxon>
        <taxon>Poaceae</taxon>
        <taxon>PACMAD clade</taxon>
        <taxon>Panicoideae</taxon>
        <taxon>Panicodae</taxon>
        <taxon>Paniceae</taxon>
        <taxon>Panicinae</taxon>
        <taxon>Panicum</taxon>
        <taxon>Panicum sect. Panicum</taxon>
    </lineage>
</organism>
<name>A0A2T7EBS7_9POAL</name>
<sequence length="383" mass="43257">MMNRRFLYLLRDSVSHGLGDSICQFQSNFALHRINMSGLFYPTRPPPNRPRGAADAGRTTAAGRSPNTTVTVEDARLPRPLITFQSPASYIRLGRMGFMLFSSARGGKDQIVSIDQLGNTLLYSTDSHIIRVMPTLKQRKRMPISLVVGDSLYTMDAFPRPSDAKCFEVLTHCPASSNLFSKLDWHTLPPPPFVFKPCRELLKRYIRSYTVVRHSDILVSVEDVGTYSFDTVSRAWRKTGDWVLPFSGRAEYIPEYDLWFGLSSYADNNLLCTSDLSAASVLKPPTLRHIWEDELRPPEDWVRGLAYAVHLGSGKFCIARFFETPEEEPCEDLNEKRTQARSLKKKKNRVKMARASSAGDVRDLPCSPAWRWSAVARLVEGSG</sequence>
<keyword evidence="3" id="KW-1185">Reference proteome</keyword>
<accession>A0A2T7EBS7</accession>
<dbReference type="Pfam" id="PF07893">
    <property type="entry name" value="DUF1668"/>
    <property type="match status" value="1"/>
</dbReference>
<dbReference type="OrthoDB" id="580842at2759"/>
<dbReference type="InterPro" id="IPR012871">
    <property type="entry name" value="DUF1668_ORYSA"/>
</dbReference>
<dbReference type="EMBL" id="CM009751">
    <property type="protein sequence ID" value="PUZ65286.1"/>
    <property type="molecule type" value="Genomic_DNA"/>
</dbReference>
<evidence type="ECO:0000256" key="1">
    <source>
        <dbReference type="SAM" id="MobiDB-lite"/>
    </source>
</evidence>
<dbReference type="PANTHER" id="PTHR33085:SF88">
    <property type="entry name" value="OS08G0165000 PROTEIN"/>
    <property type="match status" value="1"/>
</dbReference>
<reference evidence="2 3" key="1">
    <citation type="submission" date="2018-04" db="EMBL/GenBank/DDBJ databases">
        <title>WGS assembly of Panicum hallii var. hallii HAL2.</title>
        <authorList>
            <person name="Lovell J."/>
            <person name="Jenkins J."/>
            <person name="Lowry D."/>
            <person name="Mamidi S."/>
            <person name="Sreedasyam A."/>
            <person name="Weng X."/>
            <person name="Barry K."/>
            <person name="Bonette J."/>
            <person name="Campitelli B."/>
            <person name="Daum C."/>
            <person name="Gordon S."/>
            <person name="Gould B."/>
            <person name="Lipzen A."/>
            <person name="MacQueen A."/>
            <person name="Palacio-Mejia J."/>
            <person name="Plott C."/>
            <person name="Shakirov E."/>
            <person name="Shu S."/>
            <person name="Yoshinaga Y."/>
            <person name="Zane M."/>
            <person name="Rokhsar D."/>
            <person name="Grimwood J."/>
            <person name="Schmutz J."/>
            <person name="Juenger T."/>
        </authorList>
    </citation>
    <scope>NUCLEOTIDE SEQUENCE [LARGE SCALE GENOMIC DNA]</scope>
    <source>
        <strain evidence="3">cv. HAL2</strain>
    </source>
</reference>
<feature type="region of interest" description="Disordered" evidence="1">
    <location>
        <begin position="42"/>
        <end position="69"/>
    </location>
</feature>
<protein>
    <submittedName>
        <fullName evidence="2">Uncharacterized protein</fullName>
    </submittedName>
</protein>